<evidence type="ECO:0000256" key="6">
    <source>
        <dbReference type="ARBA" id="ARBA00023098"/>
    </source>
</evidence>
<dbReference type="PANTHER" id="PTHR43480:SF1">
    <property type="entry name" value="ACYL-[ACYL-CARRIER-PROTEIN]--UDP-N-ACETYLGLUCOSAMINE O-ACYLTRANSFERASE, MITOCHONDRIAL-RELATED"/>
    <property type="match status" value="1"/>
</dbReference>
<keyword evidence="1" id="KW-0963">Cytoplasm</keyword>
<reference evidence="9" key="1">
    <citation type="journal article" date="2014" name="Int. J. Syst. Evol. Microbiol.">
        <title>Complete genome sequence of Corynebacterium casei LMG S-19264T (=DSM 44701T), isolated from a smear-ripened cheese.</title>
        <authorList>
            <consortium name="US DOE Joint Genome Institute (JGI-PGF)"/>
            <person name="Walter F."/>
            <person name="Albersmeier A."/>
            <person name="Kalinowski J."/>
            <person name="Ruckert C."/>
        </authorList>
    </citation>
    <scope>NUCLEOTIDE SEQUENCE</scope>
    <source>
        <strain evidence="9">NBRC 108769</strain>
    </source>
</reference>
<dbReference type="CDD" id="cd03351">
    <property type="entry name" value="LbH_UDP-GlcNAc_AT"/>
    <property type="match status" value="1"/>
</dbReference>
<accession>A0AA37SRY6</accession>
<name>A0AA37SRY6_9BACT</name>
<dbReference type="PANTHER" id="PTHR43480">
    <property type="entry name" value="ACYL-[ACYL-CARRIER-PROTEIN]--UDP-N-ACETYLGLUCOSAMINE O-ACYLTRANSFERASE"/>
    <property type="match status" value="1"/>
</dbReference>
<dbReference type="InterPro" id="IPR018357">
    <property type="entry name" value="Hexapep_transf_CS"/>
</dbReference>
<feature type="domain" description="UDP N-acetylglucosamine O-acyltransferase C-terminal" evidence="8">
    <location>
        <begin position="172"/>
        <end position="253"/>
    </location>
</feature>
<keyword evidence="5" id="KW-0677">Repeat</keyword>
<dbReference type="Proteomes" id="UP001156666">
    <property type="component" value="Unassembled WGS sequence"/>
</dbReference>
<dbReference type="Gene3D" id="1.20.1180.10">
    <property type="entry name" value="Udp N-acetylglucosamine O-acyltransferase, C-terminal domain"/>
    <property type="match status" value="1"/>
</dbReference>
<evidence type="ECO:0000256" key="2">
    <source>
        <dbReference type="ARBA" id="ARBA00022516"/>
    </source>
</evidence>
<keyword evidence="4" id="KW-0808">Transferase</keyword>
<keyword evidence="10" id="KW-1185">Reference proteome</keyword>
<dbReference type="Gene3D" id="2.160.10.10">
    <property type="entry name" value="Hexapeptide repeat proteins"/>
    <property type="match status" value="1"/>
</dbReference>
<reference evidence="9" key="2">
    <citation type="submission" date="2023-01" db="EMBL/GenBank/DDBJ databases">
        <title>Draft genome sequence of Portibacter lacus strain NBRC 108769.</title>
        <authorList>
            <person name="Sun Q."/>
            <person name="Mori K."/>
        </authorList>
    </citation>
    <scope>NUCLEOTIDE SEQUENCE</scope>
    <source>
        <strain evidence="9">NBRC 108769</strain>
    </source>
</reference>
<dbReference type="GO" id="GO:0016020">
    <property type="term" value="C:membrane"/>
    <property type="evidence" value="ECO:0007669"/>
    <property type="project" value="GOC"/>
</dbReference>
<evidence type="ECO:0000313" key="9">
    <source>
        <dbReference type="EMBL" id="GLR19373.1"/>
    </source>
</evidence>
<dbReference type="PIRSF" id="PIRSF000456">
    <property type="entry name" value="UDP-GlcNAc_acltr"/>
    <property type="match status" value="1"/>
</dbReference>
<dbReference type="Pfam" id="PF13720">
    <property type="entry name" value="Acetyltransf_11"/>
    <property type="match status" value="1"/>
</dbReference>
<keyword evidence="3" id="KW-0441">Lipid A biosynthesis</keyword>
<evidence type="ECO:0000256" key="4">
    <source>
        <dbReference type="ARBA" id="ARBA00022679"/>
    </source>
</evidence>
<evidence type="ECO:0000256" key="1">
    <source>
        <dbReference type="ARBA" id="ARBA00022490"/>
    </source>
</evidence>
<evidence type="ECO:0000256" key="3">
    <source>
        <dbReference type="ARBA" id="ARBA00022556"/>
    </source>
</evidence>
<dbReference type="InterPro" id="IPR011004">
    <property type="entry name" value="Trimer_LpxA-like_sf"/>
</dbReference>
<dbReference type="NCBIfam" id="TIGR01852">
    <property type="entry name" value="lipid_A_lpxA"/>
    <property type="match status" value="1"/>
</dbReference>
<dbReference type="AlphaFoldDB" id="A0AA37SRY6"/>
<proteinExistence type="predicted"/>
<sequence>MSKLNYIHPKAKIDSNVTIDNFVTVEENVEIGEGTWIGPNVTLFSGTKIGKNCKVFPGAVIGAIPQDLKFDGEESIVEIGDNVTVREFCTLNRGTKANYKTQIKDNCLLMAYVHIAHDCVIGKNCILANGVNLAGHIEIGDYAIISALSAAHQFVKIGTHSMITGGSLIRKDVPPFVKAAREPLSYAGVNSIGLRRRGFSADRINNIMEIYRLLYVKGHAISKAIQLIEAEIPESEDRALILNFVNKAERGLMRGYQ</sequence>
<evidence type="ECO:0000313" key="10">
    <source>
        <dbReference type="Proteomes" id="UP001156666"/>
    </source>
</evidence>
<dbReference type="GO" id="GO:0008780">
    <property type="term" value="F:acyl-[acyl-carrier-protein]-UDP-N-acetylglucosamine O-acyltransferase activity"/>
    <property type="evidence" value="ECO:0007669"/>
    <property type="project" value="InterPro"/>
</dbReference>
<dbReference type="InterPro" id="IPR029098">
    <property type="entry name" value="Acetyltransf_C"/>
</dbReference>
<protein>
    <submittedName>
        <fullName evidence="9">Acyl-[acyl-carrier-protein]--UDP-N-acetylglucosamine O-acyltransferase</fullName>
    </submittedName>
</protein>
<dbReference type="EMBL" id="BSOH01000027">
    <property type="protein sequence ID" value="GLR19373.1"/>
    <property type="molecule type" value="Genomic_DNA"/>
</dbReference>
<evidence type="ECO:0000259" key="8">
    <source>
        <dbReference type="Pfam" id="PF13720"/>
    </source>
</evidence>
<keyword evidence="6" id="KW-0443">Lipid metabolism</keyword>
<keyword evidence="2" id="KW-0444">Lipid biosynthesis</keyword>
<evidence type="ECO:0000256" key="5">
    <source>
        <dbReference type="ARBA" id="ARBA00022737"/>
    </source>
</evidence>
<dbReference type="GO" id="GO:0009245">
    <property type="term" value="P:lipid A biosynthetic process"/>
    <property type="evidence" value="ECO:0007669"/>
    <property type="project" value="UniProtKB-KW"/>
</dbReference>
<dbReference type="InterPro" id="IPR037157">
    <property type="entry name" value="Acetyltransf_C_sf"/>
</dbReference>
<keyword evidence="7" id="KW-0012">Acyltransferase</keyword>
<comment type="caution">
    <text evidence="9">The sequence shown here is derived from an EMBL/GenBank/DDBJ whole genome shotgun (WGS) entry which is preliminary data.</text>
</comment>
<dbReference type="Pfam" id="PF00132">
    <property type="entry name" value="Hexapep"/>
    <property type="match status" value="2"/>
</dbReference>
<dbReference type="PROSITE" id="PS00101">
    <property type="entry name" value="HEXAPEP_TRANSFERASES"/>
    <property type="match status" value="1"/>
</dbReference>
<dbReference type="InterPro" id="IPR010137">
    <property type="entry name" value="Lipid_A_LpxA"/>
</dbReference>
<evidence type="ECO:0000256" key="7">
    <source>
        <dbReference type="ARBA" id="ARBA00023315"/>
    </source>
</evidence>
<dbReference type="InterPro" id="IPR001451">
    <property type="entry name" value="Hexapep"/>
</dbReference>
<dbReference type="RefSeq" id="WP_235291925.1">
    <property type="nucleotide sequence ID" value="NZ_BSOH01000027.1"/>
</dbReference>
<organism evidence="9 10">
    <name type="scientific">Portibacter lacus</name>
    <dbReference type="NCBI Taxonomy" id="1099794"/>
    <lineage>
        <taxon>Bacteria</taxon>
        <taxon>Pseudomonadati</taxon>
        <taxon>Bacteroidota</taxon>
        <taxon>Saprospiria</taxon>
        <taxon>Saprospirales</taxon>
        <taxon>Haliscomenobacteraceae</taxon>
        <taxon>Portibacter</taxon>
    </lineage>
</organism>
<dbReference type="SUPFAM" id="SSF51161">
    <property type="entry name" value="Trimeric LpxA-like enzymes"/>
    <property type="match status" value="1"/>
</dbReference>
<dbReference type="NCBIfam" id="NF003657">
    <property type="entry name" value="PRK05289.1"/>
    <property type="match status" value="1"/>
</dbReference>
<gene>
    <name evidence="9" type="primary">lpxA</name>
    <name evidence="9" type="ORF">GCM10007940_39890</name>
</gene>